<dbReference type="eggNOG" id="COG1846">
    <property type="taxonomic scope" value="Bacteria"/>
</dbReference>
<dbReference type="Pfam" id="PF13601">
    <property type="entry name" value="HTH_34"/>
    <property type="match status" value="1"/>
</dbReference>
<dbReference type="HOGENOM" id="CLU_142189_1_1_0"/>
<dbReference type="InterPro" id="IPR027395">
    <property type="entry name" value="WH_DNA-bd_dom"/>
</dbReference>
<evidence type="ECO:0000259" key="1">
    <source>
        <dbReference type="SMART" id="SM00418"/>
    </source>
</evidence>
<dbReference type="GO" id="GO:0003700">
    <property type="term" value="F:DNA-binding transcription factor activity"/>
    <property type="evidence" value="ECO:0007669"/>
    <property type="project" value="InterPro"/>
</dbReference>
<dbReference type="Gene3D" id="1.10.10.10">
    <property type="entry name" value="Winged helix-like DNA-binding domain superfamily/Winged helix DNA-binding domain"/>
    <property type="match status" value="1"/>
</dbReference>
<dbReference type="InterPro" id="IPR036388">
    <property type="entry name" value="WH-like_DNA-bd_sf"/>
</dbReference>
<evidence type="ECO:0000313" key="2">
    <source>
        <dbReference type="EMBL" id="GAK55230.1"/>
    </source>
</evidence>
<evidence type="ECO:0000313" key="3">
    <source>
        <dbReference type="Proteomes" id="UP000030661"/>
    </source>
</evidence>
<organism evidence="2 3">
    <name type="scientific">Vecturithrix granuli</name>
    <dbReference type="NCBI Taxonomy" id="1499967"/>
    <lineage>
        <taxon>Bacteria</taxon>
        <taxon>Candidatus Moduliflexota</taxon>
        <taxon>Candidatus Vecturitrichia</taxon>
        <taxon>Candidatus Vecturitrichales</taxon>
        <taxon>Candidatus Vecturitrichaceae</taxon>
        <taxon>Candidatus Vecturithrix</taxon>
    </lineage>
</organism>
<dbReference type="InterPro" id="IPR011991">
    <property type="entry name" value="ArsR-like_HTH"/>
</dbReference>
<dbReference type="AlphaFoldDB" id="A0A0S6WC19"/>
<sequence length="99" mass="11425">MNPAELNKVIHERVRLAIMSALVTRGRLTFPELKEMLDVTDGNLSVHAALLEKHGLIRIDKDFHGKKPRTTFSITEEGRRQFQEYIVELERMLAQVKKA</sequence>
<dbReference type="EMBL" id="DF820463">
    <property type="protein sequence ID" value="GAK55230.1"/>
    <property type="molecule type" value="Genomic_DNA"/>
</dbReference>
<dbReference type="STRING" id="1499967.U27_02062"/>
<protein>
    <submittedName>
        <fullName evidence="2">Regulatory protein</fullName>
    </submittedName>
</protein>
<dbReference type="PANTHER" id="PTHR37318">
    <property type="entry name" value="BSL7504 PROTEIN"/>
    <property type="match status" value="1"/>
</dbReference>
<gene>
    <name evidence="2" type="ORF">U27_02062</name>
</gene>
<reference evidence="2 3" key="1">
    <citation type="journal article" date="2015" name="PeerJ">
        <title>First genomic representation of candidate bacterial phylum KSB3 points to enhanced environmental sensing as a trigger of wastewater bulking.</title>
        <authorList>
            <person name="Sekiguchi Y."/>
            <person name="Ohashi A."/>
            <person name="Parks D.H."/>
            <person name="Yamauchi T."/>
            <person name="Tyson G.W."/>
            <person name="Hugenholtz P."/>
        </authorList>
    </citation>
    <scope>NUCLEOTIDE SEQUENCE [LARGE SCALE GENOMIC DNA]</scope>
</reference>
<dbReference type="Proteomes" id="UP000030661">
    <property type="component" value="Unassembled WGS sequence"/>
</dbReference>
<dbReference type="SUPFAM" id="SSF46785">
    <property type="entry name" value="Winged helix' DNA-binding domain"/>
    <property type="match status" value="1"/>
</dbReference>
<name>A0A0S6WC19_VECG1</name>
<keyword evidence="3" id="KW-1185">Reference proteome</keyword>
<feature type="domain" description="HTH arsR-type" evidence="1">
    <location>
        <begin position="5"/>
        <end position="98"/>
    </location>
</feature>
<dbReference type="InterPro" id="IPR036390">
    <property type="entry name" value="WH_DNA-bd_sf"/>
</dbReference>
<accession>A0A0S6WC19</accession>
<proteinExistence type="predicted"/>
<dbReference type="SMART" id="SM00418">
    <property type="entry name" value="HTH_ARSR"/>
    <property type="match status" value="1"/>
</dbReference>
<dbReference type="PANTHER" id="PTHR37318:SF1">
    <property type="entry name" value="BSL7504 PROTEIN"/>
    <property type="match status" value="1"/>
</dbReference>
<dbReference type="InterPro" id="IPR001845">
    <property type="entry name" value="HTH_ArsR_DNA-bd_dom"/>
</dbReference>
<dbReference type="CDD" id="cd00090">
    <property type="entry name" value="HTH_ARSR"/>
    <property type="match status" value="1"/>
</dbReference>